<feature type="region of interest" description="Disordered" evidence="1">
    <location>
        <begin position="341"/>
        <end position="368"/>
    </location>
</feature>
<evidence type="ECO:0000259" key="2">
    <source>
        <dbReference type="Pfam" id="PF01494"/>
    </source>
</evidence>
<dbReference type="PANTHER" id="PTHR46865:SF2">
    <property type="entry name" value="MONOOXYGENASE"/>
    <property type="match status" value="1"/>
</dbReference>
<dbReference type="InterPro" id="IPR036188">
    <property type="entry name" value="FAD/NAD-bd_sf"/>
</dbReference>
<dbReference type="Proteomes" id="UP000467428">
    <property type="component" value="Chromosome"/>
</dbReference>
<feature type="domain" description="FAD-binding" evidence="2">
    <location>
        <begin position="3"/>
        <end position="161"/>
    </location>
</feature>
<proteinExistence type="predicted"/>
<dbReference type="SUPFAM" id="SSF51905">
    <property type="entry name" value="FAD/NAD(P)-binding domain"/>
    <property type="match status" value="1"/>
</dbReference>
<evidence type="ECO:0000313" key="4">
    <source>
        <dbReference type="Proteomes" id="UP000467428"/>
    </source>
</evidence>
<gene>
    <name evidence="3" type="ORF">MARA_33430</name>
</gene>
<dbReference type="InterPro" id="IPR051704">
    <property type="entry name" value="FAD_aromatic-hydroxylase"/>
</dbReference>
<dbReference type="Gene3D" id="3.50.50.60">
    <property type="entry name" value="FAD/NAD(P)-binding domain"/>
    <property type="match status" value="1"/>
</dbReference>
<sequence>MRILVSGGGVAGLSAGIDLVAGGHDVTLVERSDHLRVNGSPIDIRGESIGVAEEMGVLGQIRARRIGMSERIEFVDASDRILAELAADEVNDTAGDVEIPREDLVTILRAALPAATPLIFGESIVELHDDGAGVDVRFSSGTSDRFDLVVGADGMHSATRRLVFGPEHLFLRHLGFYTAIAALPPRARRDGRNSMFNLPGLMSGITGYQDKALAVFLFRSPWIDYDYRDLDAQKRILTDVFAGQRDWRVGELLEAALADAELYFDSVSQIDMDAWHRGRAVLVGDAAYCASPLSGRGTSLALTGAWFLAEALREHPDDVERAFAQYERLQRPHVLRAQATAAPGGDLLAPPTPEAIDARNERLRTASR</sequence>
<dbReference type="PANTHER" id="PTHR46865">
    <property type="entry name" value="OXIDOREDUCTASE-RELATED"/>
    <property type="match status" value="1"/>
</dbReference>
<dbReference type="KEGG" id="marz:MARA_33430"/>
<evidence type="ECO:0000256" key="1">
    <source>
        <dbReference type="SAM" id="MobiDB-lite"/>
    </source>
</evidence>
<dbReference type="Gene3D" id="3.30.9.10">
    <property type="entry name" value="D-Amino Acid Oxidase, subunit A, domain 2"/>
    <property type="match status" value="1"/>
</dbReference>
<dbReference type="Pfam" id="PF01494">
    <property type="entry name" value="FAD_binding_3"/>
    <property type="match status" value="1"/>
</dbReference>
<geneLocation type="plasmid" evidence="4">
    <name>pjcm18538 dna</name>
</geneLocation>
<name>A0A7I7S1N5_9MYCO</name>
<keyword evidence="4" id="KW-1185">Reference proteome</keyword>
<dbReference type="RefSeq" id="WP_163919434.1">
    <property type="nucleotide sequence ID" value="NZ_AP022593.1"/>
</dbReference>
<dbReference type="GO" id="GO:0071949">
    <property type="term" value="F:FAD binding"/>
    <property type="evidence" value="ECO:0007669"/>
    <property type="project" value="InterPro"/>
</dbReference>
<feature type="compositionally biased region" description="Basic and acidic residues" evidence="1">
    <location>
        <begin position="356"/>
        <end position="368"/>
    </location>
</feature>
<reference evidence="3 4" key="1">
    <citation type="journal article" date="2019" name="Emerg. Microbes Infect.">
        <title>Comprehensive subspecies identification of 175 nontuberculous mycobacteria species based on 7547 genomic profiles.</title>
        <authorList>
            <person name="Matsumoto Y."/>
            <person name="Kinjo T."/>
            <person name="Motooka D."/>
            <person name="Nabeya D."/>
            <person name="Jung N."/>
            <person name="Uechi K."/>
            <person name="Horii T."/>
            <person name="Iida T."/>
            <person name="Fujita J."/>
            <person name="Nakamura S."/>
        </authorList>
    </citation>
    <scope>NUCLEOTIDE SEQUENCE [LARGE SCALE GENOMIC DNA]</scope>
    <source>
        <strain evidence="3 4">JCM 18538</strain>
    </source>
</reference>
<dbReference type="PRINTS" id="PR00420">
    <property type="entry name" value="RNGMNOXGNASE"/>
</dbReference>
<evidence type="ECO:0000313" key="3">
    <source>
        <dbReference type="EMBL" id="BBY49875.1"/>
    </source>
</evidence>
<dbReference type="EMBL" id="AP022593">
    <property type="protein sequence ID" value="BBY49875.1"/>
    <property type="molecule type" value="Genomic_DNA"/>
</dbReference>
<protein>
    <submittedName>
        <fullName evidence="3">Oxidoreductase</fullName>
    </submittedName>
</protein>
<dbReference type="InterPro" id="IPR002938">
    <property type="entry name" value="FAD-bd"/>
</dbReference>
<accession>A0A7I7S1N5</accession>
<dbReference type="AlphaFoldDB" id="A0A7I7S1N5"/>
<organism evidence="3 4">
    <name type="scientific">Mycolicibacterium arabiense</name>
    <dbReference type="NCBI Taxonomy" id="1286181"/>
    <lineage>
        <taxon>Bacteria</taxon>
        <taxon>Bacillati</taxon>
        <taxon>Actinomycetota</taxon>
        <taxon>Actinomycetes</taxon>
        <taxon>Mycobacteriales</taxon>
        <taxon>Mycobacteriaceae</taxon>
        <taxon>Mycolicibacterium</taxon>
    </lineage>
</organism>